<organism evidence="1 2">
    <name type="scientific">Symbiodinium natans</name>
    <dbReference type="NCBI Taxonomy" id="878477"/>
    <lineage>
        <taxon>Eukaryota</taxon>
        <taxon>Sar</taxon>
        <taxon>Alveolata</taxon>
        <taxon>Dinophyceae</taxon>
        <taxon>Suessiales</taxon>
        <taxon>Symbiodiniaceae</taxon>
        <taxon>Symbiodinium</taxon>
    </lineage>
</organism>
<evidence type="ECO:0000313" key="2">
    <source>
        <dbReference type="Proteomes" id="UP000604046"/>
    </source>
</evidence>
<accession>A0A812QTH6</accession>
<name>A0A812QTH6_9DINO</name>
<sequence>MLANNVAFIKTVEITGEYRNYKMGVQALALKDGELFRIGSDGVLDGEWEAAEIWHQPWHLGDAIFEEALETALSQPGDWARGTALWAMAAAPFAFVRTGLKFHLPRKYSSSGSHAPGSRYRVIPLMWSLRVKKIQVHPICTTLIIRVHQLGLQIKSKFRVIFTTVAPRGPSVSALLEVRFALSVLFGSHSQDSQAGPDPTRQMDAFQSSSSRNYSGTALDCVEFVSEVGGIVPLSTLNKQCRKKLIYNLVASLSVRCLWLRSGLAIDLGLGQKAGGSADAVMSEGRHLQLVIKKVFPWLRKAGLRASFEPRPPVPFTPECPTADEGTDAALPFDGHDVSVLHDRGDSEQEAELWSPPYDDAEPWMCGLFLQMPFFCETPRAGSAHEECAPSKHAAVVVQSPLLAMLISQCLPVQDFLAVRSICSVLSQTRAFRELLKVPVPAEMMQWARYGRYGPMSAEQLEKMFGPRSERARAGYPRFIKYYGLDCKPHRRKLPFRDDSFKSTRECWPPRMRSIQSFFNFECCTIPTTGCDDFIVA</sequence>
<protein>
    <submittedName>
        <fullName evidence="1">Uncharacterized protein</fullName>
    </submittedName>
</protein>
<proteinExistence type="predicted"/>
<dbReference type="EMBL" id="CAJNDS010002268">
    <property type="protein sequence ID" value="CAE7402929.1"/>
    <property type="molecule type" value="Genomic_DNA"/>
</dbReference>
<dbReference type="Proteomes" id="UP000604046">
    <property type="component" value="Unassembled WGS sequence"/>
</dbReference>
<keyword evidence="2" id="KW-1185">Reference proteome</keyword>
<comment type="caution">
    <text evidence="1">The sequence shown here is derived from an EMBL/GenBank/DDBJ whole genome shotgun (WGS) entry which is preliminary data.</text>
</comment>
<evidence type="ECO:0000313" key="1">
    <source>
        <dbReference type="EMBL" id="CAE7402929.1"/>
    </source>
</evidence>
<reference evidence="1" key="1">
    <citation type="submission" date="2021-02" db="EMBL/GenBank/DDBJ databases">
        <authorList>
            <person name="Dougan E. K."/>
            <person name="Rhodes N."/>
            <person name="Thang M."/>
            <person name="Chan C."/>
        </authorList>
    </citation>
    <scope>NUCLEOTIDE SEQUENCE</scope>
</reference>
<dbReference type="AlphaFoldDB" id="A0A812QTH6"/>
<gene>
    <name evidence="1" type="ORF">SNAT2548_LOCUS21926</name>
</gene>